<feature type="region of interest" description="Disordered" evidence="3">
    <location>
        <begin position="345"/>
        <end position="393"/>
    </location>
</feature>
<dbReference type="Gene3D" id="1.20.920.10">
    <property type="entry name" value="Bromodomain-like"/>
    <property type="match status" value="1"/>
</dbReference>
<dbReference type="SUPFAM" id="SSF47370">
    <property type="entry name" value="Bromodomain"/>
    <property type="match status" value="1"/>
</dbReference>
<dbReference type="InterPro" id="IPR001487">
    <property type="entry name" value="Bromodomain"/>
</dbReference>
<name>A0AAP0I8T2_9MAGN</name>
<proteinExistence type="predicted"/>
<feature type="region of interest" description="Disordered" evidence="3">
    <location>
        <begin position="16"/>
        <end position="94"/>
    </location>
</feature>
<feature type="domain" description="Bromo" evidence="4">
    <location>
        <begin position="229"/>
        <end position="301"/>
    </location>
</feature>
<keyword evidence="1 2" id="KW-0103">Bromodomain</keyword>
<dbReference type="Pfam" id="PF00439">
    <property type="entry name" value="Bromodomain"/>
    <property type="match status" value="1"/>
</dbReference>
<evidence type="ECO:0000313" key="6">
    <source>
        <dbReference type="Proteomes" id="UP001417504"/>
    </source>
</evidence>
<dbReference type="PRINTS" id="PR00503">
    <property type="entry name" value="BROMODOMAIN"/>
</dbReference>
<comment type="caution">
    <text evidence="5">The sequence shown here is derived from an EMBL/GenBank/DDBJ whole genome shotgun (WGS) entry which is preliminary data.</text>
</comment>
<evidence type="ECO:0000313" key="5">
    <source>
        <dbReference type="EMBL" id="KAK9110789.1"/>
    </source>
</evidence>
<keyword evidence="6" id="KW-1185">Reference proteome</keyword>
<evidence type="ECO:0000256" key="3">
    <source>
        <dbReference type="SAM" id="MobiDB-lite"/>
    </source>
</evidence>
<dbReference type="PROSITE" id="PS50014">
    <property type="entry name" value="BROMODOMAIN_2"/>
    <property type="match status" value="1"/>
</dbReference>
<reference evidence="5 6" key="1">
    <citation type="submission" date="2024-01" db="EMBL/GenBank/DDBJ databases">
        <title>Genome assemblies of Stephania.</title>
        <authorList>
            <person name="Yang L."/>
        </authorList>
    </citation>
    <scope>NUCLEOTIDE SEQUENCE [LARGE SCALE GENOMIC DNA]</scope>
    <source>
        <strain evidence="5">QJT</strain>
        <tissue evidence="5">Leaf</tissue>
    </source>
</reference>
<dbReference type="AlphaFoldDB" id="A0AAP0I8T2"/>
<evidence type="ECO:0000256" key="1">
    <source>
        <dbReference type="ARBA" id="ARBA00023117"/>
    </source>
</evidence>
<organism evidence="5 6">
    <name type="scientific">Stephania japonica</name>
    <dbReference type="NCBI Taxonomy" id="461633"/>
    <lineage>
        <taxon>Eukaryota</taxon>
        <taxon>Viridiplantae</taxon>
        <taxon>Streptophyta</taxon>
        <taxon>Embryophyta</taxon>
        <taxon>Tracheophyta</taxon>
        <taxon>Spermatophyta</taxon>
        <taxon>Magnoliopsida</taxon>
        <taxon>Ranunculales</taxon>
        <taxon>Menispermaceae</taxon>
        <taxon>Menispermoideae</taxon>
        <taxon>Cissampelideae</taxon>
        <taxon>Stephania</taxon>
    </lineage>
</organism>
<sequence>MASAILARRNETHWGEQKVYMRKNPNSNHTNWNRNPNPIPNPIPNPNPNPSKQKCSSPRKQIYDRPSQIHGGGSAATVAVKSDRKDSSSRGGYLSFNISACSRQELRGLKKRLMAELEIVRRLTSKIESIEFQSRSGYSATQFSSGGREVTSSSTRPTQNCSPEKQTPVAIVKAKAKNTKVSGSKRPNQELECGGGGGRDPKRLASDPVNSKTVSAMMKKCGVILSKLMKHKHGWIFNAPVDVVGMGLHDYNQIIKHPMDLGTVKSKIVKNLYHSPSDFASDVRLTFNNALKYNPKGHDVNVAAEQLLARFGELFEPEFRRYGSERQGTAAEELRRRSVVMAEEMEPRRSSWNHHSPKLHSPPPSVVTKSSSSAQALTERTAPAPAPLRLRLRPRLRPRPHQWRHQLLLLLSNWGADLGSHRRSRKRRTPTRGK</sequence>
<dbReference type="EMBL" id="JBBNAE010000007">
    <property type="protein sequence ID" value="KAK9110789.1"/>
    <property type="molecule type" value="Genomic_DNA"/>
</dbReference>
<feature type="region of interest" description="Disordered" evidence="3">
    <location>
        <begin position="138"/>
        <end position="208"/>
    </location>
</feature>
<dbReference type="SMART" id="SM00297">
    <property type="entry name" value="BROMO"/>
    <property type="match status" value="1"/>
</dbReference>
<feature type="compositionally biased region" description="Polar residues" evidence="3">
    <location>
        <begin position="138"/>
        <end position="165"/>
    </location>
</feature>
<feature type="compositionally biased region" description="Pro residues" evidence="3">
    <location>
        <begin position="37"/>
        <end position="49"/>
    </location>
</feature>
<evidence type="ECO:0000259" key="4">
    <source>
        <dbReference type="PROSITE" id="PS50014"/>
    </source>
</evidence>
<evidence type="ECO:0000256" key="2">
    <source>
        <dbReference type="PROSITE-ProRule" id="PRU00035"/>
    </source>
</evidence>
<dbReference type="PANTHER" id="PTHR45926">
    <property type="entry name" value="OSJNBA0053K19.4 PROTEIN"/>
    <property type="match status" value="1"/>
</dbReference>
<dbReference type="Proteomes" id="UP001417504">
    <property type="component" value="Unassembled WGS sequence"/>
</dbReference>
<gene>
    <name evidence="5" type="ORF">Sjap_018849</name>
</gene>
<accession>A0AAP0I8T2</accession>
<protein>
    <recommendedName>
        <fullName evidence="4">Bromo domain-containing protein</fullName>
    </recommendedName>
</protein>
<dbReference type="InterPro" id="IPR036427">
    <property type="entry name" value="Bromodomain-like_sf"/>
</dbReference>